<dbReference type="PANTHER" id="PTHR43861">
    <property type="entry name" value="TRANS-ACONITATE 2-METHYLTRANSFERASE-RELATED"/>
    <property type="match status" value="1"/>
</dbReference>
<dbReference type="InterPro" id="IPR013216">
    <property type="entry name" value="Methyltransf_11"/>
</dbReference>
<name>A0A7W8HKC8_9BURK</name>
<dbReference type="Pfam" id="PF08241">
    <property type="entry name" value="Methyltransf_11"/>
    <property type="match status" value="2"/>
</dbReference>
<comment type="caution">
    <text evidence="2">The sequence shown here is derived from an EMBL/GenBank/DDBJ whole genome shotgun (WGS) entry which is preliminary data.</text>
</comment>
<accession>A0A7W8HKC8</accession>
<sequence length="565" mass="61887">MNSGRSSSSSGGVLGKGLRALCLWLCKRLAPREIGVLFERLQIALADEDPRVGHYALEFNNPQALCFLMDAYPALQGIFATYPRMGTVRLLDIGPAFGASAGLLSQMHRSHFLGPKLVVDVLDIYDSRRKFIEMSYPLVNFMHASIESLPGDAKWDVVYCSNAIEHMENPRAFVQSVMAHTSGYAMFLAPYNEALPLSEDHRSQITEQTFDGFAVEAVKVFTTAAWPMTADGVQRQQILVVIKAQAQRGLASVADGGEGPSPALASRAADHWDRWQAAHDAQRPRMTDWGDHPEVLRLIGAELLGSADTSIVGFLADRLGARQAHAMSLCCGDGSFEKALLAGGVFRTIEGLDISEVRIGAARAAAGEQQGRLTFRACDIDAADFGEAVCDAVVAKAALHHLSRLEELFDGIARCLRPGGVLVTLDFFGPTRFQWTDRQLDEANRFLETEVPEELRRLPDGSLYRATRPTVQEMIEMDPSEAVRSADLLPLLRERFEPELDLPLGGTLLSLILHGSIVDNFEPGNEAHDAIVRKAFALERRLMAEGAIGSDFRLIIARPKSAPTH</sequence>
<dbReference type="RefSeq" id="WP_183970166.1">
    <property type="nucleotide sequence ID" value="NZ_BAABEW010000020.1"/>
</dbReference>
<dbReference type="Proteomes" id="UP000532440">
    <property type="component" value="Unassembled WGS sequence"/>
</dbReference>
<dbReference type="SUPFAM" id="SSF53335">
    <property type="entry name" value="S-adenosyl-L-methionine-dependent methyltransferases"/>
    <property type="match status" value="2"/>
</dbReference>
<keyword evidence="2" id="KW-0489">Methyltransferase</keyword>
<dbReference type="Gene3D" id="3.40.50.150">
    <property type="entry name" value="Vaccinia Virus protein VP39"/>
    <property type="match status" value="2"/>
</dbReference>
<dbReference type="InterPro" id="IPR029063">
    <property type="entry name" value="SAM-dependent_MTases_sf"/>
</dbReference>
<reference evidence="2 3" key="1">
    <citation type="submission" date="2020-08" db="EMBL/GenBank/DDBJ databases">
        <title>Genomic Encyclopedia of Type Strains, Phase IV (KMG-IV): sequencing the most valuable type-strain genomes for metagenomic binning, comparative biology and taxonomic classification.</title>
        <authorList>
            <person name="Goeker M."/>
        </authorList>
    </citation>
    <scope>NUCLEOTIDE SEQUENCE [LARGE SCALE GENOMIC DNA]</scope>
    <source>
        <strain evidence="2 3">DSM 29781</strain>
    </source>
</reference>
<dbReference type="AlphaFoldDB" id="A0A7W8HKC8"/>
<dbReference type="GO" id="GO:0032259">
    <property type="term" value="P:methylation"/>
    <property type="evidence" value="ECO:0007669"/>
    <property type="project" value="UniProtKB-KW"/>
</dbReference>
<dbReference type="GO" id="GO:0008757">
    <property type="term" value="F:S-adenosylmethionine-dependent methyltransferase activity"/>
    <property type="evidence" value="ECO:0007669"/>
    <property type="project" value="InterPro"/>
</dbReference>
<dbReference type="PANTHER" id="PTHR43861:SF1">
    <property type="entry name" value="TRANS-ACONITATE 2-METHYLTRANSFERASE"/>
    <property type="match status" value="1"/>
</dbReference>
<dbReference type="CDD" id="cd02440">
    <property type="entry name" value="AdoMet_MTases"/>
    <property type="match status" value="1"/>
</dbReference>
<feature type="domain" description="Methyltransferase type 11" evidence="1">
    <location>
        <begin position="330"/>
        <end position="423"/>
    </location>
</feature>
<proteinExistence type="predicted"/>
<evidence type="ECO:0000313" key="3">
    <source>
        <dbReference type="Proteomes" id="UP000532440"/>
    </source>
</evidence>
<organism evidence="2 3">
    <name type="scientific">Quisquiliibacterium transsilvanicum</name>
    <dbReference type="NCBI Taxonomy" id="1549638"/>
    <lineage>
        <taxon>Bacteria</taxon>
        <taxon>Pseudomonadati</taxon>
        <taxon>Pseudomonadota</taxon>
        <taxon>Betaproteobacteria</taxon>
        <taxon>Burkholderiales</taxon>
        <taxon>Burkholderiaceae</taxon>
        <taxon>Quisquiliibacterium</taxon>
    </lineage>
</organism>
<gene>
    <name evidence="2" type="ORF">HNQ70_003517</name>
</gene>
<evidence type="ECO:0000313" key="2">
    <source>
        <dbReference type="EMBL" id="MBB5273487.1"/>
    </source>
</evidence>
<protein>
    <submittedName>
        <fullName evidence="2">SAM-dependent methyltransferase</fullName>
    </submittedName>
</protein>
<feature type="domain" description="Methyltransferase type 11" evidence="1">
    <location>
        <begin position="91"/>
        <end position="177"/>
    </location>
</feature>
<dbReference type="EMBL" id="JACHGB010000007">
    <property type="protein sequence ID" value="MBB5273487.1"/>
    <property type="molecule type" value="Genomic_DNA"/>
</dbReference>
<keyword evidence="2" id="KW-0808">Transferase</keyword>
<evidence type="ECO:0000259" key="1">
    <source>
        <dbReference type="Pfam" id="PF08241"/>
    </source>
</evidence>
<keyword evidence="3" id="KW-1185">Reference proteome</keyword>